<sequence>MQADIMCPICQQELETVEHALFWCDHARASWFASPCAYKPQVGVIPSISSWWTDIIEEYRQQRIYEEGLIVIIMSDPVQTVEKMKQACCEATGVRDSKISDRSALSNGRQASNDRWMTPLLGWVKINFAVLVRDDKGQIVDGMTKTRRSINTLMREASAILLAHLRRSGNEAANCLAKFVVSNSLPCNCLSNIPRNLLHLCIKDYSFNA</sequence>
<gene>
    <name evidence="1" type="ORF">MANES_10G103550v8</name>
</gene>
<reference evidence="2" key="1">
    <citation type="journal article" date="2016" name="Nat. Biotechnol.">
        <title>Sequencing wild and cultivated cassava and related species reveals extensive interspecific hybridization and genetic diversity.</title>
        <authorList>
            <person name="Bredeson J.V."/>
            <person name="Lyons J.B."/>
            <person name="Prochnik S.E."/>
            <person name="Wu G.A."/>
            <person name="Ha C.M."/>
            <person name="Edsinger-Gonzales E."/>
            <person name="Grimwood J."/>
            <person name="Schmutz J."/>
            <person name="Rabbi I.Y."/>
            <person name="Egesi C."/>
            <person name="Nauluvula P."/>
            <person name="Lebot V."/>
            <person name="Ndunguru J."/>
            <person name="Mkamilo G."/>
            <person name="Bart R.S."/>
            <person name="Setter T.L."/>
            <person name="Gleadow R.M."/>
            <person name="Kulakow P."/>
            <person name="Ferguson M.E."/>
            <person name="Rounsley S."/>
            <person name="Rokhsar D.S."/>
        </authorList>
    </citation>
    <scope>NUCLEOTIDE SEQUENCE [LARGE SCALE GENOMIC DNA]</scope>
    <source>
        <strain evidence="2">cv. AM560-2</strain>
    </source>
</reference>
<name>A0ACB7H000_MANES</name>
<organism evidence="1 2">
    <name type="scientific">Manihot esculenta</name>
    <name type="common">Cassava</name>
    <name type="synonym">Jatropha manihot</name>
    <dbReference type="NCBI Taxonomy" id="3983"/>
    <lineage>
        <taxon>Eukaryota</taxon>
        <taxon>Viridiplantae</taxon>
        <taxon>Streptophyta</taxon>
        <taxon>Embryophyta</taxon>
        <taxon>Tracheophyta</taxon>
        <taxon>Spermatophyta</taxon>
        <taxon>Magnoliopsida</taxon>
        <taxon>eudicotyledons</taxon>
        <taxon>Gunneridae</taxon>
        <taxon>Pentapetalae</taxon>
        <taxon>rosids</taxon>
        <taxon>fabids</taxon>
        <taxon>Malpighiales</taxon>
        <taxon>Euphorbiaceae</taxon>
        <taxon>Crotonoideae</taxon>
        <taxon>Manihoteae</taxon>
        <taxon>Manihot</taxon>
    </lineage>
</organism>
<protein>
    <submittedName>
        <fullName evidence="1">Uncharacterized protein</fullName>
    </submittedName>
</protein>
<evidence type="ECO:0000313" key="1">
    <source>
        <dbReference type="EMBL" id="KAG8645877.1"/>
    </source>
</evidence>
<dbReference type="EMBL" id="CM004396">
    <property type="protein sequence ID" value="KAG8645877.1"/>
    <property type="molecule type" value="Genomic_DNA"/>
</dbReference>
<comment type="caution">
    <text evidence="1">The sequence shown here is derived from an EMBL/GenBank/DDBJ whole genome shotgun (WGS) entry which is preliminary data.</text>
</comment>
<keyword evidence="2" id="KW-1185">Reference proteome</keyword>
<evidence type="ECO:0000313" key="2">
    <source>
        <dbReference type="Proteomes" id="UP000091857"/>
    </source>
</evidence>
<accession>A0ACB7H000</accession>
<dbReference type="Proteomes" id="UP000091857">
    <property type="component" value="Chromosome 10"/>
</dbReference>
<proteinExistence type="predicted"/>